<dbReference type="EMBL" id="JABFMT010000013">
    <property type="protein sequence ID" value="NUU02661.1"/>
    <property type="molecule type" value="Genomic_DNA"/>
</dbReference>
<dbReference type="EMBL" id="NJGU01000009">
    <property type="protein sequence ID" value="OWY27842.1"/>
    <property type="molecule type" value="Genomic_DNA"/>
</dbReference>
<dbReference type="EC" id="2.7.7.65" evidence="1"/>
<dbReference type="InterPro" id="IPR029016">
    <property type="entry name" value="GAF-like_dom_sf"/>
</dbReference>
<dbReference type="Pfam" id="PF04340">
    <property type="entry name" value="DUF484"/>
    <property type="match status" value="1"/>
</dbReference>
<dbReference type="FunFam" id="3.30.70.270:FF:000001">
    <property type="entry name" value="Diguanylate cyclase domain protein"/>
    <property type="match status" value="1"/>
</dbReference>
<evidence type="ECO:0000313" key="5">
    <source>
        <dbReference type="EMBL" id="OWY27842.1"/>
    </source>
</evidence>
<evidence type="ECO:0000313" key="4">
    <source>
        <dbReference type="EMBL" id="NUU02661.1"/>
    </source>
</evidence>
<dbReference type="InterPro" id="IPR043128">
    <property type="entry name" value="Rev_trsase/Diguanyl_cyclase"/>
</dbReference>
<dbReference type="OrthoDB" id="9813903at2"/>
<comment type="catalytic activity">
    <reaction evidence="2">
        <text>2 GTP = 3',3'-c-di-GMP + 2 diphosphate</text>
        <dbReference type="Rhea" id="RHEA:24898"/>
        <dbReference type="ChEBI" id="CHEBI:33019"/>
        <dbReference type="ChEBI" id="CHEBI:37565"/>
        <dbReference type="ChEBI" id="CHEBI:58805"/>
        <dbReference type="EC" id="2.7.7.65"/>
    </reaction>
</comment>
<dbReference type="InterPro" id="IPR007435">
    <property type="entry name" value="DUF484"/>
</dbReference>
<dbReference type="Proteomes" id="UP000197596">
    <property type="component" value="Unassembled WGS sequence"/>
</dbReference>
<sequence>MTSAVDTETLIADNQQLRAELQDLLQQAHINQSIIERHQAFDLKLIGASEFRELIDAMLSTMPGVFNLETVTLSLIDDDYAIQRILRDLQIGLNEFPNLLFLKRPIHFPDEGGRALAQEKPRLGEYATALHQPLFPGYQPVSVAVLPLVRQHRLLGYLALGSAYRERFTRTLATDFIQRLATVAAICLENVINNERLKHIGLTDPLTGVNNRRYIEQRMHEEVARGQRERSALSCLFIDIDHFKRVNDQYGHQSGDDVLREVAARIKKELRLSDALGRFGGEEFVVLLTHATREDAARIAERIRAGISSRGIMIEGSRDPLKITASIGTASLMPPDRSRTAEEVKQAMLKAADQALYQAKESGRNRVVLSAAY</sequence>
<dbReference type="SUPFAM" id="SSF55781">
    <property type="entry name" value="GAF domain-like"/>
    <property type="match status" value="1"/>
</dbReference>
<evidence type="ECO:0000313" key="6">
    <source>
        <dbReference type="Proteomes" id="UP000197596"/>
    </source>
</evidence>
<dbReference type="Gene3D" id="3.30.70.270">
    <property type="match status" value="1"/>
</dbReference>
<reference evidence="4 7" key="2">
    <citation type="journal article" date="2020" name="Front. Plant Sci.">
        <title>Isolation of Rhizosphere Bacteria That Improve Quality and Water Stress Tolerance in Greenhouse Ornamentals.</title>
        <authorList>
            <person name="Nordstedt N.P."/>
            <person name="Jones M.L."/>
        </authorList>
    </citation>
    <scope>NUCLEOTIDE SEQUENCE [LARGE SCALE GENOMIC DNA]</scope>
    <source>
        <strain evidence="4 7">C6C2</strain>
    </source>
</reference>
<organism evidence="5 6">
    <name type="scientific">Herbaspirillum robiniae</name>
    <dbReference type="NCBI Taxonomy" id="2014887"/>
    <lineage>
        <taxon>Bacteria</taxon>
        <taxon>Pseudomonadati</taxon>
        <taxon>Pseudomonadota</taxon>
        <taxon>Betaproteobacteria</taxon>
        <taxon>Burkholderiales</taxon>
        <taxon>Oxalobacteraceae</taxon>
        <taxon>Herbaspirillum</taxon>
    </lineage>
</organism>
<reference evidence="5 6" key="1">
    <citation type="submission" date="2017-06" db="EMBL/GenBank/DDBJ databases">
        <title>Herbaspirillum phytohormonus sp. nov., isolated from the root nodule of Robinia pseudoacacia in lead-zinc mine.</title>
        <authorList>
            <person name="Fan M."/>
            <person name="Lin Y."/>
        </authorList>
    </citation>
    <scope>NUCLEOTIDE SEQUENCE [LARGE SCALE GENOMIC DNA]</scope>
    <source>
        <strain evidence="5 6">HZ10</strain>
    </source>
</reference>
<evidence type="ECO:0000256" key="1">
    <source>
        <dbReference type="ARBA" id="ARBA00012528"/>
    </source>
</evidence>
<keyword evidence="7" id="KW-1185">Reference proteome</keyword>
<dbReference type="Gene3D" id="3.30.450.40">
    <property type="match status" value="1"/>
</dbReference>
<dbReference type="InterPro" id="IPR000160">
    <property type="entry name" value="GGDEF_dom"/>
</dbReference>
<dbReference type="SMART" id="SM00267">
    <property type="entry name" value="GGDEF"/>
    <property type="match status" value="1"/>
</dbReference>
<dbReference type="Pfam" id="PF00990">
    <property type="entry name" value="GGDEF"/>
    <property type="match status" value="1"/>
</dbReference>
<dbReference type="SMART" id="SM00065">
    <property type="entry name" value="GAF"/>
    <property type="match status" value="1"/>
</dbReference>
<evidence type="ECO:0000256" key="2">
    <source>
        <dbReference type="ARBA" id="ARBA00034247"/>
    </source>
</evidence>
<dbReference type="InterPro" id="IPR029787">
    <property type="entry name" value="Nucleotide_cyclase"/>
</dbReference>
<name>A0A246WN92_9BURK</name>
<dbReference type="AlphaFoldDB" id="A0A246WN92"/>
<dbReference type="NCBIfam" id="TIGR00254">
    <property type="entry name" value="GGDEF"/>
    <property type="match status" value="1"/>
</dbReference>
<dbReference type="GO" id="GO:0052621">
    <property type="term" value="F:diguanylate cyclase activity"/>
    <property type="evidence" value="ECO:0007669"/>
    <property type="project" value="UniProtKB-EC"/>
</dbReference>
<feature type="domain" description="GGDEF" evidence="3">
    <location>
        <begin position="231"/>
        <end position="372"/>
    </location>
</feature>
<gene>
    <name evidence="5" type="ORF">CEJ42_17310</name>
    <name evidence="4" type="ORF">HNO84_13720</name>
</gene>
<dbReference type="InterPro" id="IPR050469">
    <property type="entry name" value="Diguanylate_Cyclase"/>
</dbReference>
<evidence type="ECO:0000259" key="3">
    <source>
        <dbReference type="PROSITE" id="PS50887"/>
    </source>
</evidence>
<dbReference type="SUPFAM" id="SSF55073">
    <property type="entry name" value="Nucleotide cyclase"/>
    <property type="match status" value="1"/>
</dbReference>
<dbReference type="PANTHER" id="PTHR45138">
    <property type="entry name" value="REGULATORY COMPONENTS OF SENSORY TRANSDUCTION SYSTEM"/>
    <property type="match status" value="1"/>
</dbReference>
<evidence type="ECO:0000313" key="7">
    <source>
        <dbReference type="Proteomes" id="UP000536746"/>
    </source>
</evidence>
<dbReference type="InterPro" id="IPR003018">
    <property type="entry name" value="GAF"/>
</dbReference>
<dbReference type="GO" id="GO:0043709">
    <property type="term" value="P:cell adhesion involved in single-species biofilm formation"/>
    <property type="evidence" value="ECO:0007669"/>
    <property type="project" value="TreeGrafter"/>
</dbReference>
<accession>A0A246WN92</accession>
<dbReference type="GO" id="GO:1902201">
    <property type="term" value="P:negative regulation of bacterial-type flagellum-dependent cell motility"/>
    <property type="evidence" value="ECO:0007669"/>
    <property type="project" value="TreeGrafter"/>
</dbReference>
<proteinExistence type="predicted"/>
<dbReference type="PANTHER" id="PTHR45138:SF9">
    <property type="entry name" value="DIGUANYLATE CYCLASE DGCM-RELATED"/>
    <property type="match status" value="1"/>
</dbReference>
<dbReference type="Proteomes" id="UP000536746">
    <property type="component" value="Unassembled WGS sequence"/>
</dbReference>
<dbReference type="GO" id="GO:0005886">
    <property type="term" value="C:plasma membrane"/>
    <property type="evidence" value="ECO:0007669"/>
    <property type="project" value="TreeGrafter"/>
</dbReference>
<dbReference type="RefSeq" id="WP_079218084.1">
    <property type="nucleotide sequence ID" value="NZ_CP018845.1"/>
</dbReference>
<dbReference type="PROSITE" id="PS50887">
    <property type="entry name" value="GGDEF"/>
    <property type="match status" value="1"/>
</dbReference>
<comment type="caution">
    <text evidence="5">The sequence shown here is derived from an EMBL/GenBank/DDBJ whole genome shotgun (WGS) entry which is preliminary data.</text>
</comment>
<protein>
    <recommendedName>
        <fullName evidence="1">diguanylate cyclase</fullName>
        <ecNumber evidence="1">2.7.7.65</ecNumber>
    </recommendedName>
</protein>
<dbReference type="CDD" id="cd01949">
    <property type="entry name" value="GGDEF"/>
    <property type="match status" value="1"/>
</dbReference>